<dbReference type="GO" id="GO:0005930">
    <property type="term" value="C:axoneme"/>
    <property type="evidence" value="ECO:0007669"/>
    <property type="project" value="TreeGrafter"/>
</dbReference>
<dbReference type="AlphaFoldDB" id="A0A2A2JS45"/>
<dbReference type="GO" id="GO:0005113">
    <property type="term" value="F:patched binding"/>
    <property type="evidence" value="ECO:0007669"/>
    <property type="project" value="TreeGrafter"/>
</dbReference>
<dbReference type="GO" id="GO:0005119">
    <property type="term" value="F:smoothened binding"/>
    <property type="evidence" value="ECO:0007669"/>
    <property type="project" value="TreeGrafter"/>
</dbReference>
<comment type="caution">
    <text evidence="3">The sequence shown here is derived from an EMBL/GenBank/DDBJ whole genome shotgun (WGS) entry which is preliminary data.</text>
</comment>
<feature type="domain" description="Bardet-Biedl syndrome 1 protein GAE" evidence="2">
    <location>
        <begin position="356"/>
        <end position="456"/>
    </location>
</feature>
<proteinExistence type="predicted"/>
<dbReference type="GO" id="GO:0034464">
    <property type="term" value="C:BBSome"/>
    <property type="evidence" value="ECO:0007669"/>
    <property type="project" value="InterPro"/>
</dbReference>
<dbReference type="OrthoDB" id="10259809at2759"/>
<dbReference type="InterPro" id="IPR028784">
    <property type="entry name" value="BBS1"/>
</dbReference>
<protein>
    <submittedName>
        <fullName evidence="3">Uncharacterized protein</fullName>
    </submittedName>
</protein>
<feature type="domain" description="Bardet-Biedl syndrome 1 N-terminal" evidence="1">
    <location>
        <begin position="24"/>
        <end position="163"/>
    </location>
</feature>
<dbReference type="GO" id="GO:0005813">
    <property type="term" value="C:centrosome"/>
    <property type="evidence" value="ECO:0007669"/>
    <property type="project" value="TreeGrafter"/>
</dbReference>
<organism evidence="3 4">
    <name type="scientific">Diploscapter pachys</name>
    <dbReference type="NCBI Taxonomy" id="2018661"/>
    <lineage>
        <taxon>Eukaryota</taxon>
        <taxon>Metazoa</taxon>
        <taxon>Ecdysozoa</taxon>
        <taxon>Nematoda</taxon>
        <taxon>Chromadorea</taxon>
        <taxon>Rhabditida</taxon>
        <taxon>Rhabditina</taxon>
        <taxon>Rhabditomorpha</taxon>
        <taxon>Rhabditoidea</taxon>
        <taxon>Rhabditidae</taxon>
        <taxon>Diploscapter</taxon>
    </lineage>
</organism>
<dbReference type="Proteomes" id="UP000218231">
    <property type="component" value="Unassembled WGS sequence"/>
</dbReference>
<dbReference type="Pfam" id="PF14779">
    <property type="entry name" value="BBS1"/>
    <property type="match status" value="1"/>
</dbReference>
<dbReference type="GO" id="GO:1905515">
    <property type="term" value="P:non-motile cilium assembly"/>
    <property type="evidence" value="ECO:0007669"/>
    <property type="project" value="InterPro"/>
</dbReference>
<evidence type="ECO:0000259" key="2">
    <source>
        <dbReference type="Pfam" id="PF23304"/>
    </source>
</evidence>
<dbReference type="EMBL" id="LIAE01010262">
    <property type="protein sequence ID" value="PAV64402.1"/>
    <property type="molecule type" value="Genomic_DNA"/>
</dbReference>
<dbReference type="InterPro" id="IPR036322">
    <property type="entry name" value="WD40_repeat_dom_sf"/>
</dbReference>
<accession>A0A2A2JS45</accession>
<dbReference type="PANTHER" id="PTHR20870">
    <property type="entry name" value="BARDET-BIEDL SYNDROME 1 PROTEIN"/>
    <property type="match status" value="1"/>
</dbReference>
<dbReference type="STRING" id="2018661.A0A2A2JS45"/>
<dbReference type="InterPro" id="IPR032728">
    <property type="entry name" value="BBS1_N"/>
</dbReference>
<keyword evidence="4" id="KW-1185">Reference proteome</keyword>
<evidence type="ECO:0000313" key="4">
    <source>
        <dbReference type="Proteomes" id="UP000218231"/>
    </source>
</evidence>
<dbReference type="GO" id="GO:0061512">
    <property type="term" value="P:protein localization to cilium"/>
    <property type="evidence" value="ECO:0007669"/>
    <property type="project" value="TreeGrafter"/>
</dbReference>
<reference evidence="3 4" key="1">
    <citation type="journal article" date="2017" name="Curr. Biol.">
        <title>Genome architecture and evolution of a unichromosomal asexual nematode.</title>
        <authorList>
            <person name="Fradin H."/>
            <person name="Zegar C."/>
            <person name="Gutwein M."/>
            <person name="Lucas J."/>
            <person name="Kovtun M."/>
            <person name="Corcoran D."/>
            <person name="Baugh L.R."/>
            <person name="Kiontke K."/>
            <person name="Gunsalus K."/>
            <person name="Fitch D.H."/>
            <person name="Piano F."/>
        </authorList>
    </citation>
    <scope>NUCLEOTIDE SEQUENCE [LARGE SCALE GENOMIC DNA]</scope>
    <source>
        <strain evidence="3">PF1309</strain>
    </source>
</reference>
<sequence length="462" mass="51795">MGTKSGSTTKWTLALYENSLRLFTHKNITSVPSLALASGPSLLIYKNLKPFYKFTTPSSKVNRVEEEVWARAQQSDFSSNKLIAVLRQLALEISVKNLSAISQTLLTLPEDERDAFVQKYASKGLSNPSTITCVTTMKRSSAETLDVLICGTERGQVHVVDSTYDVEYRIFVVTRNGKIYSLSREDQTCSESAIIECNCPIVDLVIHNRSLAVANADKTLSFFTMKGRRLNRIKINEEIRALEQFVYVAKQFTGVIVQLESELRIYNEHYLLDVITFDKPISWVKYGEYGREDGALLVGNKEGGLSIRLFRRKATFEEKVYQKDAFLLKYETTKRFTEIAQVSTSVSQTATALPIDMTVDVNGFGPTFRITVHLTSSAKVPLYKHYLSLLSPPSMYIFSQPLIPVPLLIPGKEFTYTSLVTCLNPEKGLQSDIKLVLCNETSTTPLLTVVIAMPISDLNVLD</sequence>
<dbReference type="InterPro" id="IPR056419">
    <property type="entry name" value="GAE_BBS1"/>
</dbReference>
<dbReference type="PANTHER" id="PTHR20870:SF0">
    <property type="entry name" value="BARDET-BIEDL SYNDROME 1 PROTEIN"/>
    <property type="match status" value="1"/>
</dbReference>
<evidence type="ECO:0000313" key="3">
    <source>
        <dbReference type="EMBL" id="PAV64402.1"/>
    </source>
</evidence>
<name>A0A2A2JS45_9BILA</name>
<evidence type="ECO:0000259" key="1">
    <source>
        <dbReference type="Pfam" id="PF14779"/>
    </source>
</evidence>
<dbReference type="Pfam" id="PF23304">
    <property type="entry name" value="GAE_BBS1"/>
    <property type="match status" value="1"/>
</dbReference>
<gene>
    <name evidence="3" type="ORF">WR25_11417</name>
</gene>
<dbReference type="SUPFAM" id="SSF50978">
    <property type="entry name" value="WD40 repeat-like"/>
    <property type="match status" value="1"/>
</dbReference>